<evidence type="ECO:0000313" key="3">
    <source>
        <dbReference type="EMBL" id="CAB4628574.1"/>
    </source>
</evidence>
<feature type="domain" description="DUF6311" evidence="2">
    <location>
        <begin position="51"/>
        <end position="255"/>
    </location>
</feature>
<organism evidence="3">
    <name type="scientific">freshwater metagenome</name>
    <dbReference type="NCBI Taxonomy" id="449393"/>
    <lineage>
        <taxon>unclassified sequences</taxon>
        <taxon>metagenomes</taxon>
        <taxon>ecological metagenomes</taxon>
    </lineage>
</organism>
<feature type="transmembrane region" description="Helical" evidence="1">
    <location>
        <begin position="12"/>
        <end position="33"/>
    </location>
</feature>
<dbReference type="Pfam" id="PF19830">
    <property type="entry name" value="DUF6311"/>
    <property type="match status" value="1"/>
</dbReference>
<dbReference type="AlphaFoldDB" id="A0A6J6IVZ2"/>
<proteinExistence type="predicted"/>
<feature type="transmembrane region" description="Helical" evidence="1">
    <location>
        <begin position="154"/>
        <end position="173"/>
    </location>
</feature>
<name>A0A6J6IVZ2_9ZZZZ</name>
<keyword evidence="1" id="KW-0812">Transmembrane</keyword>
<protein>
    <submittedName>
        <fullName evidence="3">Unannotated protein</fullName>
    </submittedName>
</protein>
<feature type="transmembrane region" description="Helical" evidence="1">
    <location>
        <begin position="426"/>
        <end position="444"/>
    </location>
</feature>
<reference evidence="3" key="1">
    <citation type="submission" date="2020-05" db="EMBL/GenBank/DDBJ databases">
        <authorList>
            <person name="Chiriac C."/>
            <person name="Salcher M."/>
            <person name="Ghai R."/>
            <person name="Kavagutti S V."/>
        </authorList>
    </citation>
    <scope>NUCLEOTIDE SEQUENCE</scope>
</reference>
<evidence type="ECO:0000256" key="1">
    <source>
        <dbReference type="SAM" id="Phobius"/>
    </source>
</evidence>
<dbReference type="InterPro" id="IPR046278">
    <property type="entry name" value="DUF6311"/>
</dbReference>
<feature type="transmembrane region" description="Helical" evidence="1">
    <location>
        <begin position="323"/>
        <end position="344"/>
    </location>
</feature>
<feature type="transmembrane region" description="Helical" evidence="1">
    <location>
        <begin position="193"/>
        <end position="224"/>
    </location>
</feature>
<feature type="transmembrane region" description="Helical" evidence="1">
    <location>
        <begin position="102"/>
        <end position="124"/>
    </location>
</feature>
<keyword evidence="1" id="KW-0472">Membrane</keyword>
<feature type="transmembrane region" description="Helical" evidence="1">
    <location>
        <begin position="364"/>
        <end position="390"/>
    </location>
</feature>
<feature type="transmembrane region" description="Helical" evidence="1">
    <location>
        <begin position="402"/>
        <end position="420"/>
    </location>
</feature>
<keyword evidence="1" id="KW-1133">Transmembrane helix</keyword>
<sequence>MNALKNMTSRTRTTVEVIATALISFVMSMFVFWPNLKDINVPWGGGDMTATYVNAEAWNWWSYGVTTHFGFPYGMNLNYFPGLDITQNTFSHLISVLTGQPFIGINVLLIVSFPLVAVMAYAAIRLMGLKSFLAIALAVSFTFIPWHWGRALGHLYLATLYGAVAGVILALLVGSGRWQQWLKTEDKKQRRKYIALIVVLVLTAAWSAVYYAFFTALMLLAAVLWRVSQGDRFRRVVGGALPLAGLAVAMVIGLLPSMLNRASNPDVVNLGQRDPMDSVKYGGDLAISVLPAPYNPALSGYNSWIGGMFAQAPGEEQNLITNYGTWITSLCLIVFLIGLVNYARKRNLGLPATLDSTPRPPLTFIAYLLVLMVLVFGPWSLNFLIVNWFLTQIRDWNRLLPLMLLLFILGAAGAIAGKKWTKKEAVAVPIAALILLVTLWDNVLPWKPLYNDVAKGGRAILDHSLHYEAAVNAAIPESCGVLQLPIMIYPENGIAPPNLNDYDHFMVALVNQDKSWAYGGMRDTIASTWQLDYTNGINGFQVQDLKDKGFCAVHLDTRGFEDPQAIEGQLSNLFGNPVVTDLDGRWKLYKIR</sequence>
<gene>
    <name evidence="3" type="ORF">UFOPK1908_01327</name>
</gene>
<evidence type="ECO:0000259" key="2">
    <source>
        <dbReference type="Pfam" id="PF19830"/>
    </source>
</evidence>
<accession>A0A6J6IVZ2</accession>
<feature type="transmembrane region" description="Helical" evidence="1">
    <location>
        <begin position="131"/>
        <end position="148"/>
    </location>
</feature>
<dbReference type="EMBL" id="CAEZVB010000084">
    <property type="protein sequence ID" value="CAB4628574.1"/>
    <property type="molecule type" value="Genomic_DNA"/>
</dbReference>
<feature type="transmembrane region" description="Helical" evidence="1">
    <location>
        <begin position="236"/>
        <end position="255"/>
    </location>
</feature>